<organism evidence="4 5">
    <name type="scientific">Parahaliea maris</name>
    <dbReference type="NCBI Taxonomy" id="2716870"/>
    <lineage>
        <taxon>Bacteria</taxon>
        <taxon>Pseudomonadati</taxon>
        <taxon>Pseudomonadota</taxon>
        <taxon>Gammaproteobacteria</taxon>
        <taxon>Cellvibrionales</taxon>
        <taxon>Halieaceae</taxon>
        <taxon>Parahaliea</taxon>
    </lineage>
</organism>
<name>A0A5C9A7S7_9GAMM</name>
<dbReference type="RefSeq" id="WP_148066991.1">
    <property type="nucleotide sequence ID" value="NZ_VRZA01000001.1"/>
</dbReference>
<dbReference type="CDD" id="cd08168">
    <property type="entry name" value="Cytochrom_C3"/>
    <property type="match status" value="1"/>
</dbReference>
<feature type="domain" description="Doubled CXXCH motif" evidence="3">
    <location>
        <begin position="220"/>
        <end position="252"/>
    </location>
</feature>
<dbReference type="Gene3D" id="3.90.10.10">
    <property type="entry name" value="Cytochrome C3"/>
    <property type="match status" value="2"/>
</dbReference>
<dbReference type="SUPFAM" id="SSF48695">
    <property type="entry name" value="Multiheme cytochromes"/>
    <property type="match status" value="1"/>
</dbReference>
<dbReference type="PANTHER" id="PTHR35038">
    <property type="entry name" value="DISSIMILATORY SULFITE REDUCTASE SIRA"/>
    <property type="match status" value="1"/>
</dbReference>
<evidence type="ECO:0000313" key="4">
    <source>
        <dbReference type="EMBL" id="TXS96726.1"/>
    </source>
</evidence>
<keyword evidence="2" id="KW-0812">Transmembrane</keyword>
<dbReference type="Proteomes" id="UP000321039">
    <property type="component" value="Unassembled WGS sequence"/>
</dbReference>
<keyword evidence="5" id="KW-1185">Reference proteome</keyword>
<sequence length="565" mass="61086">MYFLVRRQTGRGSGEALENEYQGNELTLGSSDAMVLLPGLAGSLQLKPSKGGVQVVAKGMEFQLGDKTQRKGTLPPGETLSVGGYELSLFEAPSGFELGLLVRRTGPVKASFGGAMELAFSSRRLSWALALVVLAIFLILPLAGVFQPDVAQALRSSPLPDDGLWSSGPLVAAHDTSGVSEDCQACHTTPFVMVEDAACLECHRGMTEHVDIALHPAEAFAGERCATCHREHNEPEQLVRLDNGLCVDCHATPADWPGAEGMEAVSAFTTAAHPEFRLGLLTPQGPGGAHGWKLERVRADQPDLQERSNLKFTHAVHLDVEKVQDEASGEALVCASCHVPKDDGEHFEEISMDAHCRSCHGLSFDVFDPELELPHGDLRAAITAMEAHFIREFTDPDLRAERAGQKPRRVPGKRYAAASCEGTGLDCGRAEALKEAEYQFEQTGCITCHEVMDTGAADIFDRWYVQPIRITADWYPKGVFDHTSHLSLAWDETTEVCEACHAASASDDARDILIPGEDNCLSCHAEDKGLTAVGCVGCHAFHQRDGSLSLQARSSPHAKLEQQGE</sequence>
<dbReference type="InterPro" id="IPR051829">
    <property type="entry name" value="Multiheme_Cytochr_ET"/>
</dbReference>
<dbReference type="InterPro" id="IPR010177">
    <property type="entry name" value="Paired_CXXCH_1"/>
</dbReference>
<dbReference type="InterPro" id="IPR036280">
    <property type="entry name" value="Multihaem_cyt_sf"/>
</dbReference>
<proteinExistence type="predicted"/>
<keyword evidence="2" id="KW-0472">Membrane</keyword>
<evidence type="ECO:0000256" key="2">
    <source>
        <dbReference type="SAM" id="Phobius"/>
    </source>
</evidence>
<gene>
    <name evidence="4" type="ORF">FV139_04475</name>
</gene>
<keyword evidence="2" id="KW-1133">Transmembrane helix</keyword>
<accession>A0A5C9A7S7</accession>
<keyword evidence="1" id="KW-0732">Signal</keyword>
<protein>
    <submittedName>
        <fullName evidence="4">Cytochrome c3 family protein</fullName>
    </submittedName>
</protein>
<comment type="caution">
    <text evidence="4">The sequence shown here is derived from an EMBL/GenBank/DDBJ whole genome shotgun (WGS) entry which is preliminary data.</text>
</comment>
<evidence type="ECO:0000313" key="5">
    <source>
        <dbReference type="Proteomes" id="UP000321039"/>
    </source>
</evidence>
<reference evidence="4 5" key="1">
    <citation type="submission" date="2019-08" db="EMBL/GenBank/DDBJ databases">
        <title>Parahaliea maris sp. nov., isolated from the surface seawater.</title>
        <authorList>
            <person name="Liu Y."/>
        </authorList>
    </citation>
    <scope>NUCLEOTIDE SEQUENCE [LARGE SCALE GENOMIC DNA]</scope>
    <source>
        <strain evidence="4 5">HSLHS9</strain>
    </source>
</reference>
<dbReference type="EMBL" id="VRZA01000001">
    <property type="protein sequence ID" value="TXS96726.1"/>
    <property type="molecule type" value="Genomic_DNA"/>
</dbReference>
<evidence type="ECO:0000256" key="1">
    <source>
        <dbReference type="ARBA" id="ARBA00022729"/>
    </source>
</evidence>
<dbReference type="PANTHER" id="PTHR35038:SF10">
    <property type="entry name" value="HIGH-MOLECULAR-WEIGHT CYTOCHROME C"/>
    <property type="match status" value="1"/>
</dbReference>
<feature type="domain" description="Doubled CXXCH motif" evidence="3">
    <location>
        <begin position="496"/>
        <end position="528"/>
    </location>
</feature>
<dbReference type="Pfam" id="PF09699">
    <property type="entry name" value="Paired_CXXCH_1"/>
    <property type="match status" value="2"/>
</dbReference>
<evidence type="ECO:0000259" key="3">
    <source>
        <dbReference type="Pfam" id="PF09699"/>
    </source>
</evidence>
<dbReference type="AlphaFoldDB" id="A0A5C9A7S7"/>
<feature type="transmembrane region" description="Helical" evidence="2">
    <location>
        <begin position="125"/>
        <end position="146"/>
    </location>
</feature>